<dbReference type="InterPro" id="IPR042097">
    <property type="entry name" value="Aminopeptidase_N-like_N_sf"/>
</dbReference>
<dbReference type="InterPro" id="IPR027268">
    <property type="entry name" value="Peptidase_M4/M1_CTD_sf"/>
</dbReference>
<dbReference type="RefSeq" id="WP_183478029.1">
    <property type="nucleotide sequence ID" value="NZ_JACIFO010000008.1"/>
</dbReference>
<dbReference type="CDD" id="cd09603">
    <property type="entry name" value="M1_APN_like"/>
    <property type="match status" value="1"/>
</dbReference>
<comment type="cofactor">
    <cofactor evidence="2">
        <name>Zn(2+)</name>
        <dbReference type="ChEBI" id="CHEBI:29105"/>
    </cofactor>
</comment>
<dbReference type="Pfam" id="PF01433">
    <property type="entry name" value="Peptidase_M1"/>
    <property type="match status" value="1"/>
</dbReference>
<dbReference type="Proteomes" id="UP000553034">
    <property type="component" value="Unassembled WGS sequence"/>
</dbReference>
<dbReference type="InterPro" id="IPR014782">
    <property type="entry name" value="Peptidase_M1_dom"/>
</dbReference>
<reference evidence="15 16" key="1">
    <citation type="submission" date="2020-08" db="EMBL/GenBank/DDBJ databases">
        <title>Genomic Encyclopedia of Type Strains, Phase IV (KMG-IV): sequencing the most valuable type-strain genomes for metagenomic binning, comparative biology and taxonomic classification.</title>
        <authorList>
            <person name="Goeker M."/>
        </authorList>
    </citation>
    <scope>NUCLEOTIDE SEQUENCE [LARGE SCALE GENOMIC DNA]</scope>
    <source>
        <strain evidence="15 16">DSM 29568</strain>
    </source>
</reference>
<keyword evidence="7" id="KW-0645">Protease</keyword>
<dbReference type="EMBL" id="JACIFO010000008">
    <property type="protein sequence ID" value="MBB4119680.1"/>
    <property type="molecule type" value="Genomic_DNA"/>
</dbReference>
<feature type="domain" description="Aminopeptidase N-like N-terminal" evidence="14">
    <location>
        <begin position="34"/>
        <end position="193"/>
    </location>
</feature>
<evidence type="ECO:0000256" key="7">
    <source>
        <dbReference type="ARBA" id="ARBA00022670"/>
    </source>
</evidence>
<dbReference type="InterPro" id="IPR050344">
    <property type="entry name" value="Peptidase_M1_aminopeptidases"/>
</dbReference>
<evidence type="ECO:0000256" key="6">
    <source>
        <dbReference type="ARBA" id="ARBA00022438"/>
    </source>
</evidence>
<dbReference type="InterPro" id="IPR045357">
    <property type="entry name" value="Aminopeptidase_N-like_N"/>
</dbReference>
<dbReference type="GO" id="GO:0016020">
    <property type="term" value="C:membrane"/>
    <property type="evidence" value="ECO:0007669"/>
    <property type="project" value="TreeGrafter"/>
</dbReference>
<comment type="similarity">
    <text evidence="3">Belongs to the peptidase M1 family.</text>
</comment>
<dbReference type="GO" id="GO:0070006">
    <property type="term" value="F:metalloaminopeptidase activity"/>
    <property type="evidence" value="ECO:0007669"/>
    <property type="project" value="TreeGrafter"/>
</dbReference>
<dbReference type="PANTHER" id="PTHR11533">
    <property type="entry name" value="PROTEASE M1 ZINC METALLOPROTEASE"/>
    <property type="match status" value="1"/>
</dbReference>
<evidence type="ECO:0000256" key="11">
    <source>
        <dbReference type="ARBA" id="ARBA00023049"/>
    </source>
</evidence>
<dbReference type="InterPro" id="IPR001930">
    <property type="entry name" value="Peptidase_M1"/>
</dbReference>
<dbReference type="GO" id="GO:0005615">
    <property type="term" value="C:extracellular space"/>
    <property type="evidence" value="ECO:0007669"/>
    <property type="project" value="TreeGrafter"/>
</dbReference>
<gene>
    <name evidence="15" type="ORF">GGR32_001986</name>
</gene>
<dbReference type="PANTHER" id="PTHR11533:SF174">
    <property type="entry name" value="PUROMYCIN-SENSITIVE AMINOPEPTIDASE-RELATED"/>
    <property type="match status" value="1"/>
</dbReference>
<sequence length="695" mass="80356">MLKFLLFLSLVLFNAFTLAAQQTVDFTKISAKVHFFPLEKKVKGNVIAEFSVKDSLTEVRIDAKNMKVSIDKNTIDAPSITTTNTHIVLQQDFLPHKKYVVQFNYEAFPKQTLYFLGWDNKASEQIWTQGQGKYTSHWLPSIDDMNDKIIFDIAYTVPEKYEVIANGNLEAVKKANKNKTWFYSMKKPMSSYLVAVAIGKYKETIRYANSGVALKLYYEPQDSLKVEPTYRYTKEIFDFFEKEIGVPYPWQNYKQIPVRDFLYAGMENTSATIFSNQFITDSIGFIDQNYVTVNAHELAHQWFGNLVTETSAKHHWLHEGFATYYALLAEKEIFGEDYFHYKLFTTAEQLKQLSDKGRGEAVLNPKASSLTFYQKGAWALHILHNKVGDSIFKKAVKNYLQKHRYKNVTTADFLAEVEKLTGNSLADYRENWLEQSAFKASEALAVLKKSNFINDWLQIAAKATFPLDQKAEEFLSILHPLVNNYIGQEIVRQILQSPASELRNKLLKQALKTNNIFLRQDIAIGLKKIPFGLQQAYESLLTDASYLTQENALFNLWMNFPEKRTTYLKKLEGVTGFSNRNIELLWLTLSLVTPEYTGVSKKDLYETLSAYTAATNPIYVRENAFGYLYQIDAFTSGNYTDLLRDAQHDVWRYRNFCRELLKKIYQSEVHKEALDLHIKTLNTSQQELFFKLLSP</sequence>
<dbReference type="Gene3D" id="1.10.390.10">
    <property type="entry name" value="Neutral Protease Domain 2"/>
    <property type="match status" value="1"/>
</dbReference>
<comment type="caution">
    <text evidence="15">The sequence shown here is derived from an EMBL/GenBank/DDBJ whole genome shotgun (WGS) entry which is preliminary data.</text>
</comment>
<dbReference type="GO" id="GO:0016285">
    <property type="term" value="F:alanyl aminopeptidase activity"/>
    <property type="evidence" value="ECO:0007669"/>
    <property type="project" value="UniProtKB-EC"/>
</dbReference>
<keyword evidence="12" id="KW-0732">Signal</keyword>
<protein>
    <recommendedName>
        <fullName evidence="5">Aminopeptidase N</fullName>
        <ecNumber evidence="4">3.4.11.2</ecNumber>
    </recommendedName>
</protein>
<evidence type="ECO:0000259" key="13">
    <source>
        <dbReference type="Pfam" id="PF01433"/>
    </source>
</evidence>
<evidence type="ECO:0000256" key="10">
    <source>
        <dbReference type="ARBA" id="ARBA00022833"/>
    </source>
</evidence>
<proteinExistence type="inferred from homology"/>
<dbReference type="SUPFAM" id="SSF63737">
    <property type="entry name" value="Leukotriene A4 hydrolase N-terminal domain"/>
    <property type="match status" value="1"/>
</dbReference>
<evidence type="ECO:0000313" key="15">
    <source>
        <dbReference type="EMBL" id="MBB4119680.1"/>
    </source>
</evidence>
<evidence type="ECO:0000256" key="2">
    <source>
        <dbReference type="ARBA" id="ARBA00001947"/>
    </source>
</evidence>
<evidence type="ECO:0000256" key="4">
    <source>
        <dbReference type="ARBA" id="ARBA00012564"/>
    </source>
</evidence>
<dbReference type="GO" id="GO:0043171">
    <property type="term" value="P:peptide catabolic process"/>
    <property type="evidence" value="ECO:0007669"/>
    <property type="project" value="TreeGrafter"/>
</dbReference>
<evidence type="ECO:0000256" key="5">
    <source>
        <dbReference type="ARBA" id="ARBA00015611"/>
    </source>
</evidence>
<dbReference type="AlphaFoldDB" id="A0A840ERT2"/>
<dbReference type="GO" id="GO:0008270">
    <property type="term" value="F:zinc ion binding"/>
    <property type="evidence" value="ECO:0007669"/>
    <property type="project" value="InterPro"/>
</dbReference>
<evidence type="ECO:0000259" key="14">
    <source>
        <dbReference type="Pfam" id="PF17900"/>
    </source>
</evidence>
<evidence type="ECO:0000256" key="12">
    <source>
        <dbReference type="SAM" id="SignalP"/>
    </source>
</evidence>
<dbReference type="EC" id="3.4.11.2" evidence="4"/>
<keyword evidence="11" id="KW-0482">Metalloprotease</keyword>
<evidence type="ECO:0000256" key="9">
    <source>
        <dbReference type="ARBA" id="ARBA00022801"/>
    </source>
</evidence>
<keyword evidence="16" id="KW-1185">Reference proteome</keyword>
<name>A0A840ERT2_9FLAO</name>
<keyword evidence="8" id="KW-0479">Metal-binding</keyword>
<feature type="chain" id="PRO_5032369624" description="Aminopeptidase N" evidence="12">
    <location>
        <begin position="20"/>
        <end position="695"/>
    </location>
</feature>
<evidence type="ECO:0000256" key="3">
    <source>
        <dbReference type="ARBA" id="ARBA00010136"/>
    </source>
</evidence>
<dbReference type="Pfam" id="PF17900">
    <property type="entry name" value="Peptidase_M1_N"/>
    <property type="match status" value="1"/>
</dbReference>
<keyword evidence="9 15" id="KW-0378">Hydrolase</keyword>
<dbReference type="PRINTS" id="PR00756">
    <property type="entry name" value="ALADIPTASE"/>
</dbReference>
<evidence type="ECO:0000313" key="16">
    <source>
        <dbReference type="Proteomes" id="UP000553034"/>
    </source>
</evidence>
<accession>A0A840ERT2</accession>
<feature type="signal peptide" evidence="12">
    <location>
        <begin position="1"/>
        <end position="19"/>
    </location>
</feature>
<feature type="domain" description="Peptidase M1 membrane alanine aminopeptidase" evidence="13">
    <location>
        <begin position="232"/>
        <end position="432"/>
    </location>
</feature>
<keyword evidence="10" id="KW-0862">Zinc</keyword>
<dbReference type="GO" id="GO:0006508">
    <property type="term" value="P:proteolysis"/>
    <property type="evidence" value="ECO:0007669"/>
    <property type="project" value="UniProtKB-KW"/>
</dbReference>
<dbReference type="GO" id="GO:0042277">
    <property type="term" value="F:peptide binding"/>
    <property type="evidence" value="ECO:0007669"/>
    <property type="project" value="TreeGrafter"/>
</dbReference>
<dbReference type="GO" id="GO:0005737">
    <property type="term" value="C:cytoplasm"/>
    <property type="evidence" value="ECO:0007669"/>
    <property type="project" value="TreeGrafter"/>
</dbReference>
<dbReference type="SUPFAM" id="SSF55486">
    <property type="entry name" value="Metalloproteases ('zincins'), catalytic domain"/>
    <property type="match status" value="1"/>
</dbReference>
<comment type="catalytic activity">
    <reaction evidence="1">
        <text>Release of an N-terminal amino acid, Xaa-|-Yaa- from a peptide, amide or arylamide. Xaa is preferably Ala, but may be most amino acids including Pro (slow action). When a terminal hydrophobic residue is followed by a prolyl residue, the two may be released as an intact Xaa-Pro dipeptide.</text>
        <dbReference type="EC" id="3.4.11.2"/>
    </reaction>
</comment>
<evidence type="ECO:0000256" key="1">
    <source>
        <dbReference type="ARBA" id="ARBA00000098"/>
    </source>
</evidence>
<organism evidence="15 16">
    <name type="scientific">Mesonia hippocampi</name>
    <dbReference type="NCBI Taxonomy" id="1628250"/>
    <lineage>
        <taxon>Bacteria</taxon>
        <taxon>Pseudomonadati</taxon>
        <taxon>Bacteroidota</taxon>
        <taxon>Flavobacteriia</taxon>
        <taxon>Flavobacteriales</taxon>
        <taxon>Flavobacteriaceae</taxon>
        <taxon>Mesonia</taxon>
    </lineage>
</organism>
<evidence type="ECO:0000256" key="8">
    <source>
        <dbReference type="ARBA" id="ARBA00022723"/>
    </source>
</evidence>
<dbReference type="Gene3D" id="2.60.40.1730">
    <property type="entry name" value="tricorn interacting facor f3 domain"/>
    <property type="match status" value="1"/>
</dbReference>
<keyword evidence="6 15" id="KW-0031">Aminopeptidase</keyword>